<comment type="pathway">
    <text evidence="3 15">Purine metabolism; IMP biosynthesis via salvage pathway; IMP from hypoxanthine: step 1/1.</text>
</comment>
<dbReference type="GO" id="GO:0052657">
    <property type="term" value="F:guanine phosphoribosyltransferase activity"/>
    <property type="evidence" value="ECO:0007669"/>
    <property type="project" value="UniProtKB-ARBA"/>
</dbReference>
<dbReference type="GO" id="GO:0046100">
    <property type="term" value="P:hypoxanthine metabolic process"/>
    <property type="evidence" value="ECO:0007669"/>
    <property type="project" value="TreeGrafter"/>
</dbReference>
<dbReference type="Proteomes" id="UP000318834">
    <property type="component" value="Unassembled WGS sequence"/>
</dbReference>
<keyword evidence="10 15" id="KW-0660">Purine salvage</keyword>
<sequence length="184" mass="20398">MALADDIARVLFTEAQIQDRIRAMAAQISRDYAATAPLLVSVLKGALYFMADLSRAITIPITIDFMAITSYGDETASTGAVRLIKDLDEKITGRHVLLVEDIIDTGLTADYLLRTLRARDPASLNICTLLDKAARRIVDTLPIQYRGFEVPDEFVVGYGLDHRQLYRNLPFIGVLKPEVVSASR</sequence>
<protein>
    <recommendedName>
        <fullName evidence="15">Hypoxanthine phosphoribosyltransferase</fullName>
        <ecNumber evidence="15">2.4.2.8</ecNumber>
    </recommendedName>
</protein>
<evidence type="ECO:0000256" key="1">
    <source>
        <dbReference type="ARBA" id="ARBA00001946"/>
    </source>
</evidence>
<keyword evidence="8 15" id="KW-0808">Transferase</keyword>
<accession>A0A537IZX8</accession>
<dbReference type="AlphaFoldDB" id="A0A537IZX8"/>
<dbReference type="InterPro" id="IPR000836">
    <property type="entry name" value="PRTase_dom"/>
</dbReference>
<dbReference type="GO" id="GO:0004422">
    <property type="term" value="F:hypoxanthine phosphoribosyltransferase activity"/>
    <property type="evidence" value="ECO:0007669"/>
    <property type="project" value="InterPro"/>
</dbReference>
<evidence type="ECO:0000313" key="17">
    <source>
        <dbReference type="EMBL" id="TMI76858.1"/>
    </source>
</evidence>
<name>A0A537IZX8_9BACT</name>
<dbReference type="EMBL" id="VBAP01000009">
    <property type="protein sequence ID" value="TMI76858.1"/>
    <property type="molecule type" value="Genomic_DNA"/>
</dbReference>
<dbReference type="GO" id="GO:0006178">
    <property type="term" value="P:guanine salvage"/>
    <property type="evidence" value="ECO:0007669"/>
    <property type="project" value="TreeGrafter"/>
</dbReference>
<evidence type="ECO:0000256" key="10">
    <source>
        <dbReference type="ARBA" id="ARBA00022726"/>
    </source>
</evidence>
<evidence type="ECO:0000256" key="4">
    <source>
        <dbReference type="ARBA" id="ARBA00004676"/>
    </source>
</evidence>
<evidence type="ECO:0000256" key="12">
    <source>
        <dbReference type="ARBA" id="ARBA00022842"/>
    </source>
</evidence>
<dbReference type="PANTHER" id="PTHR43340">
    <property type="entry name" value="HYPOXANTHINE-GUANINE PHOSPHORIBOSYLTRANSFERASE"/>
    <property type="match status" value="1"/>
</dbReference>
<evidence type="ECO:0000259" key="16">
    <source>
        <dbReference type="Pfam" id="PF00156"/>
    </source>
</evidence>
<evidence type="ECO:0000256" key="8">
    <source>
        <dbReference type="ARBA" id="ARBA00022679"/>
    </source>
</evidence>
<comment type="cofactor">
    <cofactor evidence="1 15">
        <name>Mg(2+)</name>
        <dbReference type="ChEBI" id="CHEBI:18420"/>
    </cofactor>
</comment>
<keyword evidence="11 15" id="KW-0547">Nucleotide-binding</keyword>
<dbReference type="Pfam" id="PF00156">
    <property type="entry name" value="Pribosyltran"/>
    <property type="match status" value="1"/>
</dbReference>
<gene>
    <name evidence="17" type="primary">hpt</name>
    <name evidence="17" type="ORF">E6H05_02315</name>
</gene>
<evidence type="ECO:0000256" key="9">
    <source>
        <dbReference type="ARBA" id="ARBA00022723"/>
    </source>
</evidence>
<dbReference type="UniPathway" id="UPA00591">
    <property type="reaction ID" value="UER00648"/>
</dbReference>
<evidence type="ECO:0000256" key="5">
    <source>
        <dbReference type="ARBA" id="ARBA00008391"/>
    </source>
</evidence>
<organism evidence="17 18">
    <name type="scientific">Candidatus Segetimicrobium genomatis</name>
    <dbReference type="NCBI Taxonomy" id="2569760"/>
    <lineage>
        <taxon>Bacteria</taxon>
        <taxon>Bacillati</taxon>
        <taxon>Candidatus Sysuimicrobiota</taxon>
        <taxon>Candidatus Sysuimicrobiia</taxon>
        <taxon>Candidatus Sysuimicrobiales</taxon>
        <taxon>Candidatus Segetimicrobiaceae</taxon>
        <taxon>Candidatus Segetimicrobium</taxon>
    </lineage>
</organism>
<dbReference type="Gene3D" id="3.40.50.2020">
    <property type="match status" value="1"/>
</dbReference>
<dbReference type="GO" id="GO:0032263">
    <property type="term" value="P:GMP salvage"/>
    <property type="evidence" value="ECO:0007669"/>
    <property type="project" value="TreeGrafter"/>
</dbReference>
<comment type="catalytic activity">
    <reaction evidence="13">
        <text>GMP + diphosphate = guanine + 5-phospho-alpha-D-ribose 1-diphosphate</text>
        <dbReference type="Rhea" id="RHEA:25424"/>
        <dbReference type="ChEBI" id="CHEBI:16235"/>
        <dbReference type="ChEBI" id="CHEBI:33019"/>
        <dbReference type="ChEBI" id="CHEBI:58017"/>
        <dbReference type="ChEBI" id="CHEBI:58115"/>
        <dbReference type="EC" id="2.4.2.8"/>
    </reaction>
    <physiologicalReaction direction="right-to-left" evidence="13">
        <dbReference type="Rhea" id="RHEA:25426"/>
    </physiologicalReaction>
</comment>
<dbReference type="PANTHER" id="PTHR43340:SF1">
    <property type="entry name" value="HYPOXANTHINE PHOSPHORIBOSYLTRANSFERASE"/>
    <property type="match status" value="1"/>
</dbReference>
<comment type="similarity">
    <text evidence="5 15">Belongs to the purine/pyrimidine phosphoribosyltransferase family.</text>
</comment>
<dbReference type="GO" id="GO:0032264">
    <property type="term" value="P:IMP salvage"/>
    <property type="evidence" value="ECO:0007669"/>
    <property type="project" value="UniProtKB-UniPathway"/>
</dbReference>
<dbReference type="EC" id="2.4.2.8" evidence="15"/>
<reference evidence="17 18" key="1">
    <citation type="journal article" date="2019" name="Nat. Microbiol.">
        <title>Mediterranean grassland soil C-N compound turnover is dependent on rainfall and depth, and is mediated by genomically divergent microorganisms.</title>
        <authorList>
            <person name="Diamond S."/>
            <person name="Andeer P.F."/>
            <person name="Li Z."/>
            <person name="Crits-Christoph A."/>
            <person name="Burstein D."/>
            <person name="Anantharaman K."/>
            <person name="Lane K.R."/>
            <person name="Thomas B.C."/>
            <person name="Pan C."/>
            <person name="Northen T.R."/>
            <person name="Banfield J.F."/>
        </authorList>
    </citation>
    <scope>NUCLEOTIDE SEQUENCE [LARGE SCALE GENOMIC DNA]</scope>
    <source>
        <strain evidence="17">NP_8</strain>
    </source>
</reference>
<evidence type="ECO:0000256" key="15">
    <source>
        <dbReference type="RuleBase" id="RU364099"/>
    </source>
</evidence>
<keyword evidence="6 15" id="KW-0963">Cytoplasm</keyword>
<dbReference type="GO" id="GO:0005829">
    <property type="term" value="C:cytosol"/>
    <property type="evidence" value="ECO:0007669"/>
    <property type="project" value="TreeGrafter"/>
</dbReference>
<comment type="catalytic activity">
    <reaction evidence="14">
        <text>IMP + diphosphate = hypoxanthine + 5-phospho-alpha-D-ribose 1-diphosphate</text>
        <dbReference type="Rhea" id="RHEA:17973"/>
        <dbReference type="ChEBI" id="CHEBI:17368"/>
        <dbReference type="ChEBI" id="CHEBI:33019"/>
        <dbReference type="ChEBI" id="CHEBI:58017"/>
        <dbReference type="ChEBI" id="CHEBI:58053"/>
        <dbReference type="EC" id="2.4.2.8"/>
    </reaction>
    <physiologicalReaction direction="right-to-left" evidence="14">
        <dbReference type="Rhea" id="RHEA:17975"/>
    </physiologicalReaction>
</comment>
<evidence type="ECO:0000256" key="6">
    <source>
        <dbReference type="ARBA" id="ARBA00022490"/>
    </source>
</evidence>
<evidence type="ECO:0000256" key="13">
    <source>
        <dbReference type="ARBA" id="ARBA00048811"/>
    </source>
</evidence>
<dbReference type="GO" id="GO:0000166">
    <property type="term" value="F:nucleotide binding"/>
    <property type="evidence" value="ECO:0007669"/>
    <property type="project" value="UniProtKB-KW"/>
</dbReference>
<dbReference type="GO" id="GO:0006166">
    <property type="term" value="P:purine ribonucleoside salvage"/>
    <property type="evidence" value="ECO:0007669"/>
    <property type="project" value="UniProtKB-KW"/>
</dbReference>
<proteinExistence type="inferred from homology"/>
<evidence type="ECO:0000256" key="2">
    <source>
        <dbReference type="ARBA" id="ARBA00004496"/>
    </source>
</evidence>
<evidence type="ECO:0000256" key="14">
    <source>
        <dbReference type="ARBA" id="ARBA00049402"/>
    </source>
</evidence>
<dbReference type="InterPro" id="IPR050408">
    <property type="entry name" value="HGPRT"/>
</dbReference>
<dbReference type="InterPro" id="IPR029057">
    <property type="entry name" value="PRTase-like"/>
</dbReference>
<dbReference type="NCBIfam" id="TIGR01203">
    <property type="entry name" value="HGPRTase"/>
    <property type="match status" value="1"/>
</dbReference>
<keyword evidence="12 15" id="KW-0460">Magnesium</keyword>
<keyword evidence="7 15" id="KW-0328">Glycosyltransferase</keyword>
<evidence type="ECO:0000256" key="7">
    <source>
        <dbReference type="ARBA" id="ARBA00022676"/>
    </source>
</evidence>
<dbReference type="CDD" id="cd06223">
    <property type="entry name" value="PRTases_typeI"/>
    <property type="match status" value="1"/>
</dbReference>
<comment type="pathway">
    <text evidence="4">Purine metabolism; GMP biosynthesis via salvage pathway; GMP from guanine: step 1/1.</text>
</comment>
<comment type="caution">
    <text evidence="17">The sequence shown here is derived from an EMBL/GenBank/DDBJ whole genome shotgun (WGS) entry which is preliminary data.</text>
</comment>
<dbReference type="InterPro" id="IPR005904">
    <property type="entry name" value="Hxn_phspho_trans"/>
</dbReference>
<evidence type="ECO:0000256" key="11">
    <source>
        <dbReference type="ARBA" id="ARBA00022741"/>
    </source>
</evidence>
<feature type="domain" description="Phosphoribosyltransferase" evidence="16">
    <location>
        <begin position="16"/>
        <end position="162"/>
    </location>
</feature>
<evidence type="ECO:0000313" key="18">
    <source>
        <dbReference type="Proteomes" id="UP000318834"/>
    </source>
</evidence>
<dbReference type="GO" id="GO:0000287">
    <property type="term" value="F:magnesium ion binding"/>
    <property type="evidence" value="ECO:0007669"/>
    <property type="project" value="TreeGrafter"/>
</dbReference>
<comment type="subcellular location">
    <subcellularLocation>
        <location evidence="2 15">Cytoplasm</location>
    </subcellularLocation>
</comment>
<evidence type="ECO:0000256" key="3">
    <source>
        <dbReference type="ARBA" id="ARBA00004669"/>
    </source>
</evidence>
<dbReference type="SUPFAM" id="SSF53271">
    <property type="entry name" value="PRTase-like"/>
    <property type="match status" value="1"/>
</dbReference>
<dbReference type="FunFam" id="3.40.50.2020:FF:000006">
    <property type="entry name" value="Hypoxanthine phosphoribosyltransferase"/>
    <property type="match status" value="1"/>
</dbReference>
<keyword evidence="9 15" id="KW-0479">Metal-binding</keyword>